<evidence type="ECO:0000313" key="2">
    <source>
        <dbReference type="EMBL" id="JAH75750.1"/>
    </source>
</evidence>
<evidence type="ECO:0000256" key="1">
    <source>
        <dbReference type="SAM" id="MobiDB-lite"/>
    </source>
</evidence>
<dbReference type="EMBL" id="GBXM01032827">
    <property type="protein sequence ID" value="JAH75750.1"/>
    <property type="molecule type" value="Transcribed_RNA"/>
</dbReference>
<protein>
    <submittedName>
        <fullName evidence="2">Uncharacterized protein</fullName>
    </submittedName>
</protein>
<name>A0A0E9VE84_ANGAN</name>
<proteinExistence type="predicted"/>
<feature type="region of interest" description="Disordered" evidence="1">
    <location>
        <begin position="1"/>
        <end position="27"/>
    </location>
</feature>
<dbReference type="AlphaFoldDB" id="A0A0E9VE84"/>
<reference evidence="2" key="1">
    <citation type="submission" date="2014-11" db="EMBL/GenBank/DDBJ databases">
        <authorList>
            <person name="Amaro Gonzalez C."/>
        </authorList>
    </citation>
    <scope>NUCLEOTIDE SEQUENCE</scope>
</reference>
<sequence>MRNDRRENPHSNNHSVSLTPRKHQLTG</sequence>
<reference evidence="2" key="2">
    <citation type="journal article" date="2015" name="Fish Shellfish Immunol.">
        <title>Early steps in the European eel (Anguilla anguilla)-Vibrio vulnificus interaction in the gills: Role of the RtxA13 toxin.</title>
        <authorList>
            <person name="Callol A."/>
            <person name="Pajuelo D."/>
            <person name="Ebbesson L."/>
            <person name="Teles M."/>
            <person name="MacKenzie S."/>
            <person name="Amaro C."/>
        </authorList>
    </citation>
    <scope>NUCLEOTIDE SEQUENCE</scope>
</reference>
<accession>A0A0E9VE84</accession>
<organism evidence="2">
    <name type="scientific">Anguilla anguilla</name>
    <name type="common">European freshwater eel</name>
    <name type="synonym">Muraena anguilla</name>
    <dbReference type="NCBI Taxonomy" id="7936"/>
    <lineage>
        <taxon>Eukaryota</taxon>
        <taxon>Metazoa</taxon>
        <taxon>Chordata</taxon>
        <taxon>Craniata</taxon>
        <taxon>Vertebrata</taxon>
        <taxon>Euteleostomi</taxon>
        <taxon>Actinopterygii</taxon>
        <taxon>Neopterygii</taxon>
        <taxon>Teleostei</taxon>
        <taxon>Anguilliformes</taxon>
        <taxon>Anguillidae</taxon>
        <taxon>Anguilla</taxon>
    </lineage>
</organism>